<comment type="caution">
    <text evidence="2">The sequence shown here is derived from an EMBL/GenBank/DDBJ whole genome shotgun (WGS) entry which is preliminary data.</text>
</comment>
<dbReference type="Proteomes" id="UP000620156">
    <property type="component" value="Unassembled WGS sequence"/>
</dbReference>
<dbReference type="PANTHER" id="PTHR43433:SF4">
    <property type="entry name" value="NON-HEME CHLOROPEROXIDASE-RELATED"/>
    <property type="match status" value="1"/>
</dbReference>
<evidence type="ECO:0000313" key="3">
    <source>
        <dbReference type="Proteomes" id="UP000620156"/>
    </source>
</evidence>
<dbReference type="InterPro" id="IPR050471">
    <property type="entry name" value="AB_hydrolase"/>
</dbReference>
<keyword evidence="2" id="KW-0378">Hydrolase</keyword>
<proteinExistence type="predicted"/>
<reference evidence="2" key="2">
    <citation type="submission" date="2020-09" db="EMBL/GenBank/DDBJ databases">
        <authorList>
            <person name="Sun Q."/>
            <person name="Ohkuma M."/>
        </authorList>
    </citation>
    <scope>NUCLEOTIDE SEQUENCE</scope>
    <source>
        <strain evidence="2">JCM 3131</strain>
    </source>
</reference>
<evidence type="ECO:0000313" key="2">
    <source>
        <dbReference type="EMBL" id="GGQ75771.1"/>
    </source>
</evidence>
<dbReference type="SUPFAM" id="SSF53474">
    <property type="entry name" value="alpha/beta-Hydrolases"/>
    <property type="match status" value="1"/>
</dbReference>
<accession>A0A918BKF1</accession>
<sequence>MAENERTVSLSWRGIPYECRIVTADRPQTTEPLLIVGGGVQDVHAWPRLERRLTAHTAVIVPKLPDLDDAPDPTEHDFDTFIDALCHALDELGIERVNFLGVSYGAPLAFRMARAHPGRVARLLLAGATPSLNPAMAVLTRDLVERPRRSDDEDLERTTDEVFAKRIVSILLNSAEADDIDKASTVNRMLHRYFMHHAATARRYIASHRLLLDQELYPPGGLDGVPALVFTGEHDQTSTPEEARAVAATISGSTFLLIKNADHMAHLEREAEYADLVIRFIHDRSLDGLDYCTPPERPHTPSSAAPVRT</sequence>
<feature type="domain" description="AB hydrolase-1" evidence="1">
    <location>
        <begin position="32"/>
        <end position="269"/>
    </location>
</feature>
<name>A0A918BKF1_9ACTN</name>
<dbReference type="InterPro" id="IPR029058">
    <property type="entry name" value="AB_hydrolase_fold"/>
</dbReference>
<dbReference type="PANTHER" id="PTHR43433">
    <property type="entry name" value="HYDROLASE, ALPHA/BETA FOLD FAMILY PROTEIN"/>
    <property type="match status" value="1"/>
</dbReference>
<protein>
    <submittedName>
        <fullName evidence="2">Hydrolase</fullName>
    </submittedName>
</protein>
<keyword evidence="3" id="KW-1185">Reference proteome</keyword>
<dbReference type="Pfam" id="PF00561">
    <property type="entry name" value="Abhydrolase_1"/>
    <property type="match status" value="1"/>
</dbReference>
<gene>
    <name evidence="2" type="ORF">GCM10010145_51810</name>
</gene>
<dbReference type="EMBL" id="BMQK01000014">
    <property type="protein sequence ID" value="GGQ75771.1"/>
    <property type="molecule type" value="Genomic_DNA"/>
</dbReference>
<organism evidence="2 3">
    <name type="scientific">Streptomyces ruber</name>
    <dbReference type="NCBI Taxonomy" id="83378"/>
    <lineage>
        <taxon>Bacteria</taxon>
        <taxon>Bacillati</taxon>
        <taxon>Actinomycetota</taxon>
        <taxon>Actinomycetes</taxon>
        <taxon>Kitasatosporales</taxon>
        <taxon>Streptomycetaceae</taxon>
        <taxon>Streptomyces</taxon>
    </lineage>
</organism>
<evidence type="ECO:0000259" key="1">
    <source>
        <dbReference type="Pfam" id="PF00561"/>
    </source>
</evidence>
<dbReference type="AlphaFoldDB" id="A0A918BKF1"/>
<dbReference type="GO" id="GO:0016787">
    <property type="term" value="F:hydrolase activity"/>
    <property type="evidence" value="ECO:0007669"/>
    <property type="project" value="UniProtKB-KW"/>
</dbReference>
<reference evidence="2" key="1">
    <citation type="journal article" date="2014" name="Int. J. Syst. Evol. Microbiol.">
        <title>Complete genome sequence of Corynebacterium casei LMG S-19264T (=DSM 44701T), isolated from a smear-ripened cheese.</title>
        <authorList>
            <consortium name="US DOE Joint Genome Institute (JGI-PGF)"/>
            <person name="Walter F."/>
            <person name="Albersmeier A."/>
            <person name="Kalinowski J."/>
            <person name="Ruckert C."/>
        </authorList>
    </citation>
    <scope>NUCLEOTIDE SEQUENCE</scope>
    <source>
        <strain evidence="2">JCM 3131</strain>
    </source>
</reference>
<dbReference type="RefSeq" id="WP_189219265.1">
    <property type="nucleotide sequence ID" value="NZ_BMQK01000014.1"/>
</dbReference>
<dbReference type="Gene3D" id="3.40.50.1820">
    <property type="entry name" value="alpha/beta hydrolase"/>
    <property type="match status" value="1"/>
</dbReference>
<dbReference type="InterPro" id="IPR000073">
    <property type="entry name" value="AB_hydrolase_1"/>
</dbReference>